<feature type="domain" description="O-methyltransferase dimerisation" evidence="6">
    <location>
        <begin position="27"/>
        <end position="99"/>
    </location>
</feature>
<reference evidence="8 9" key="3">
    <citation type="submission" date="2020-08" db="EMBL/GenBank/DDBJ databases">
        <title>Sequencing the genomes of 1000 actinobacteria strains.</title>
        <authorList>
            <person name="Klenk H.-P."/>
        </authorList>
    </citation>
    <scope>NUCLEOTIDE SEQUENCE [LARGE SCALE GENOMIC DNA]</scope>
    <source>
        <strain evidence="8 9">DSM 44772</strain>
    </source>
</reference>
<dbReference type="Gene3D" id="3.40.50.150">
    <property type="entry name" value="Vaccinia Virus protein VP39"/>
    <property type="match status" value="1"/>
</dbReference>
<evidence type="ECO:0000256" key="3">
    <source>
        <dbReference type="ARBA" id="ARBA00022691"/>
    </source>
</evidence>
<evidence type="ECO:0000256" key="4">
    <source>
        <dbReference type="PIRSR" id="PIRSR005739-1"/>
    </source>
</evidence>
<dbReference type="Proteomes" id="UP001501427">
    <property type="component" value="Unassembled WGS sequence"/>
</dbReference>
<dbReference type="InterPro" id="IPR036390">
    <property type="entry name" value="WH_DNA-bd_sf"/>
</dbReference>
<proteinExistence type="predicted"/>
<evidence type="ECO:0000313" key="9">
    <source>
        <dbReference type="Proteomes" id="UP000549343"/>
    </source>
</evidence>
<dbReference type="InterPro" id="IPR012967">
    <property type="entry name" value="COMT_dimerisation"/>
</dbReference>
<accession>A0A7W7IG09</accession>
<dbReference type="PIRSF" id="PIRSF005739">
    <property type="entry name" value="O-mtase"/>
    <property type="match status" value="1"/>
</dbReference>
<dbReference type="EMBL" id="BAAAHD010000032">
    <property type="protein sequence ID" value="GAA0571623.1"/>
    <property type="molecule type" value="Genomic_DNA"/>
</dbReference>
<protein>
    <submittedName>
        <fullName evidence="7">Methyltransferase</fullName>
    </submittedName>
</protein>
<dbReference type="InterPro" id="IPR016461">
    <property type="entry name" value="COMT-like"/>
</dbReference>
<dbReference type="SUPFAM" id="SSF46785">
    <property type="entry name" value="Winged helix' DNA-binding domain"/>
    <property type="match status" value="1"/>
</dbReference>
<dbReference type="SUPFAM" id="SSF53335">
    <property type="entry name" value="S-adenosyl-L-methionine-dependent methyltransferases"/>
    <property type="match status" value="1"/>
</dbReference>
<dbReference type="Gene3D" id="1.10.287.1350">
    <property type="match status" value="1"/>
</dbReference>
<dbReference type="Proteomes" id="UP000549343">
    <property type="component" value="Unassembled WGS sequence"/>
</dbReference>
<evidence type="ECO:0000313" key="7">
    <source>
        <dbReference type="EMBL" id="GAA0571623.1"/>
    </source>
</evidence>
<comment type="caution">
    <text evidence="8">The sequence shown here is derived from an EMBL/GenBank/DDBJ whole genome shotgun (WGS) entry which is preliminary data.</text>
</comment>
<reference evidence="7" key="4">
    <citation type="submission" date="2023-12" db="EMBL/GenBank/DDBJ databases">
        <authorList>
            <person name="Sun Q."/>
            <person name="Inoue M."/>
        </authorList>
    </citation>
    <scope>NUCLEOTIDE SEQUENCE</scope>
    <source>
        <strain evidence="7">JCM 10667</strain>
    </source>
</reference>
<name>A0A7W7IG09_9ACTN</name>
<organism evidence="8 9">
    <name type="scientific">Actinomadura livida</name>
    <dbReference type="NCBI Taxonomy" id="79909"/>
    <lineage>
        <taxon>Bacteria</taxon>
        <taxon>Bacillati</taxon>
        <taxon>Actinomycetota</taxon>
        <taxon>Actinomycetes</taxon>
        <taxon>Streptosporangiales</taxon>
        <taxon>Thermomonosporaceae</taxon>
        <taxon>Actinomadura</taxon>
    </lineage>
</organism>
<sequence length="351" mass="37134">MGAAQGGGPPGGGPHADNVRRLRALSDLITPYAVRVAATLRLADLIEAGARRPDELGARCGADPAALERLLRHLAAKGVFAQPEPGEFALTELSRLLLTGREDDGLRPWLDMDGGLGRSDMALSGMLQVVRTGRPAYEDMFGRTFWADLEADPERGRAFDALMSAQVSLVADEVTTAYDWSDVRNVVDVGGGAGTLLAALLAKHPGLRGTLVDLPSVVETGRRELAAAGLADRCAFAPGSFFSPLPADGDVLVLSRVLHDWDDDSARAILRRCAEAARAAGPAARVLVIEQLVADQGNSPMTTAMDLRMLSVIGGQERSLDEYRLLAADAGLSLRDTIATESGRSILEFTG</sequence>
<evidence type="ECO:0000259" key="5">
    <source>
        <dbReference type="Pfam" id="PF00891"/>
    </source>
</evidence>
<dbReference type="RefSeq" id="WP_184885712.1">
    <property type="nucleotide sequence ID" value="NZ_BAAAHD010000032.1"/>
</dbReference>
<dbReference type="PANTHER" id="PTHR43712:SF2">
    <property type="entry name" value="O-METHYLTRANSFERASE CICE"/>
    <property type="match status" value="1"/>
</dbReference>
<dbReference type="GO" id="GO:0046983">
    <property type="term" value="F:protein dimerization activity"/>
    <property type="evidence" value="ECO:0007669"/>
    <property type="project" value="InterPro"/>
</dbReference>
<dbReference type="GO" id="GO:0008171">
    <property type="term" value="F:O-methyltransferase activity"/>
    <property type="evidence" value="ECO:0007669"/>
    <property type="project" value="InterPro"/>
</dbReference>
<feature type="domain" description="O-methyltransferase C-terminal" evidence="5">
    <location>
        <begin position="128"/>
        <end position="332"/>
    </location>
</feature>
<dbReference type="InterPro" id="IPR001077">
    <property type="entry name" value="COMT_C"/>
</dbReference>
<reference evidence="7" key="1">
    <citation type="journal article" date="2014" name="Int. J. Syst. Evol. Microbiol.">
        <title>Complete genome of a new Firmicutes species belonging to the dominant human colonic microbiota ('Ruminococcus bicirculans') reveals two chromosomes and a selective capacity to utilize plant glucans.</title>
        <authorList>
            <consortium name="NISC Comparative Sequencing Program"/>
            <person name="Wegmann U."/>
            <person name="Louis P."/>
            <person name="Goesmann A."/>
            <person name="Henrissat B."/>
            <person name="Duncan S.H."/>
            <person name="Flint H.J."/>
        </authorList>
    </citation>
    <scope>NUCLEOTIDE SEQUENCE</scope>
    <source>
        <strain evidence="7">JCM 10667</strain>
    </source>
</reference>
<dbReference type="PANTHER" id="PTHR43712">
    <property type="entry name" value="PUTATIVE (AFU_ORTHOLOGUE AFUA_4G14580)-RELATED"/>
    <property type="match status" value="1"/>
</dbReference>
<keyword evidence="3" id="KW-0949">S-adenosyl-L-methionine</keyword>
<evidence type="ECO:0000313" key="8">
    <source>
        <dbReference type="EMBL" id="MBB4776043.1"/>
    </source>
</evidence>
<feature type="active site" description="Proton acceptor" evidence="4">
    <location>
        <position position="259"/>
    </location>
</feature>
<dbReference type="GO" id="GO:0032259">
    <property type="term" value="P:methylation"/>
    <property type="evidence" value="ECO:0007669"/>
    <property type="project" value="UniProtKB-KW"/>
</dbReference>
<keyword evidence="1 7" id="KW-0489">Methyltransferase</keyword>
<dbReference type="InterPro" id="IPR036388">
    <property type="entry name" value="WH-like_DNA-bd_sf"/>
</dbReference>
<dbReference type="InterPro" id="IPR029063">
    <property type="entry name" value="SAM-dependent_MTases_sf"/>
</dbReference>
<dbReference type="PROSITE" id="PS51683">
    <property type="entry name" value="SAM_OMT_II"/>
    <property type="match status" value="1"/>
</dbReference>
<evidence type="ECO:0000256" key="2">
    <source>
        <dbReference type="ARBA" id="ARBA00022679"/>
    </source>
</evidence>
<dbReference type="AlphaFoldDB" id="A0A7W7IG09"/>
<dbReference type="EMBL" id="JACHMV010000001">
    <property type="protein sequence ID" value="MBB4776043.1"/>
    <property type="molecule type" value="Genomic_DNA"/>
</dbReference>
<dbReference type="Pfam" id="PF08100">
    <property type="entry name" value="Dimerisation"/>
    <property type="match status" value="1"/>
</dbReference>
<dbReference type="Gene3D" id="1.10.10.10">
    <property type="entry name" value="Winged helix-like DNA-binding domain superfamily/Winged helix DNA-binding domain"/>
    <property type="match status" value="1"/>
</dbReference>
<evidence type="ECO:0000256" key="1">
    <source>
        <dbReference type="ARBA" id="ARBA00022603"/>
    </source>
</evidence>
<keyword evidence="2" id="KW-0808">Transferase</keyword>
<reference evidence="10" key="2">
    <citation type="journal article" date="2019" name="Int. J. Syst. Evol. Microbiol.">
        <title>The Global Catalogue of Microorganisms (GCM) 10K type strain sequencing project: providing services to taxonomists for standard genome sequencing and annotation.</title>
        <authorList>
            <consortium name="The Broad Institute Genomics Platform"/>
            <consortium name="The Broad Institute Genome Sequencing Center for Infectious Disease"/>
            <person name="Wu L."/>
            <person name="Ma J."/>
        </authorList>
    </citation>
    <scope>NUCLEOTIDE SEQUENCE [LARGE SCALE GENOMIC DNA]</scope>
    <source>
        <strain evidence="10">JCM 10667</strain>
    </source>
</reference>
<dbReference type="Pfam" id="PF00891">
    <property type="entry name" value="Methyltransf_2"/>
    <property type="match status" value="1"/>
</dbReference>
<evidence type="ECO:0000313" key="10">
    <source>
        <dbReference type="Proteomes" id="UP001501427"/>
    </source>
</evidence>
<gene>
    <name evidence="8" type="ORF">F4557_004461</name>
    <name evidence="7" type="ORF">GCM10009546_37990</name>
</gene>
<evidence type="ECO:0000259" key="6">
    <source>
        <dbReference type="Pfam" id="PF08100"/>
    </source>
</evidence>
<keyword evidence="10" id="KW-1185">Reference proteome</keyword>